<name>A0A1M6SXJ0_REIAG</name>
<gene>
    <name evidence="6" type="ORF">SAMN04488028_105194</name>
</gene>
<dbReference type="InterPro" id="IPR017853">
    <property type="entry name" value="GH"/>
</dbReference>
<dbReference type="GO" id="GO:0016020">
    <property type="term" value="C:membrane"/>
    <property type="evidence" value="ECO:0007669"/>
    <property type="project" value="TreeGrafter"/>
</dbReference>
<dbReference type="PANTHER" id="PTHR22600">
    <property type="entry name" value="BETA-HEXOSAMINIDASE"/>
    <property type="match status" value="1"/>
</dbReference>
<comment type="similarity">
    <text evidence="2">Belongs to the glycosyl hydrolase 20 family.</text>
</comment>
<dbReference type="AlphaFoldDB" id="A0A1M6SXJ0"/>
<feature type="domain" description="Glycoside hydrolase family 20 catalytic" evidence="5">
    <location>
        <begin position="76"/>
        <end position="282"/>
    </location>
</feature>
<accession>A0A1M6SXJ0</accession>
<comment type="catalytic activity">
    <reaction evidence="1">
        <text>Hydrolysis of terminal non-reducing N-acetyl-D-hexosamine residues in N-acetyl-beta-D-hexosaminides.</text>
        <dbReference type="EC" id="3.2.1.52"/>
    </reaction>
</comment>
<dbReference type="GO" id="GO:0030203">
    <property type="term" value="P:glycosaminoglycan metabolic process"/>
    <property type="evidence" value="ECO:0007669"/>
    <property type="project" value="TreeGrafter"/>
</dbReference>
<protein>
    <recommendedName>
        <fullName evidence="3">beta-N-acetylhexosaminidase</fullName>
        <ecNumber evidence="3">3.2.1.52</ecNumber>
    </recommendedName>
</protein>
<evidence type="ECO:0000259" key="5">
    <source>
        <dbReference type="Pfam" id="PF00728"/>
    </source>
</evidence>
<keyword evidence="7" id="KW-1185">Reference proteome</keyword>
<keyword evidence="4 6" id="KW-0378">Hydrolase</keyword>
<dbReference type="EC" id="3.2.1.52" evidence="3"/>
<organism evidence="6 7">
    <name type="scientific">Reichenbachiella agariperforans</name>
    <dbReference type="NCBI Taxonomy" id="156994"/>
    <lineage>
        <taxon>Bacteria</taxon>
        <taxon>Pseudomonadati</taxon>
        <taxon>Bacteroidota</taxon>
        <taxon>Cytophagia</taxon>
        <taxon>Cytophagales</taxon>
        <taxon>Reichenbachiellaceae</taxon>
        <taxon>Reichenbachiella</taxon>
    </lineage>
</organism>
<dbReference type="PANTHER" id="PTHR22600:SF57">
    <property type="entry name" value="BETA-N-ACETYLHEXOSAMINIDASE"/>
    <property type="match status" value="1"/>
</dbReference>
<evidence type="ECO:0000256" key="4">
    <source>
        <dbReference type="ARBA" id="ARBA00022801"/>
    </source>
</evidence>
<evidence type="ECO:0000256" key="1">
    <source>
        <dbReference type="ARBA" id="ARBA00001231"/>
    </source>
</evidence>
<proteinExistence type="inferred from homology"/>
<dbReference type="Gene3D" id="3.20.20.80">
    <property type="entry name" value="Glycosidases"/>
    <property type="match status" value="1"/>
</dbReference>
<evidence type="ECO:0000313" key="6">
    <source>
        <dbReference type="EMBL" id="SHK49389.1"/>
    </source>
</evidence>
<dbReference type="Pfam" id="PF00728">
    <property type="entry name" value="Glyco_hydro_20"/>
    <property type="match status" value="1"/>
</dbReference>
<evidence type="ECO:0000256" key="3">
    <source>
        <dbReference type="ARBA" id="ARBA00012663"/>
    </source>
</evidence>
<reference evidence="7" key="1">
    <citation type="submission" date="2016-11" db="EMBL/GenBank/DDBJ databases">
        <authorList>
            <person name="Varghese N."/>
            <person name="Submissions S."/>
        </authorList>
    </citation>
    <scope>NUCLEOTIDE SEQUENCE [LARGE SCALE GENOMIC DNA]</scope>
    <source>
        <strain evidence="7">DSM 26134</strain>
    </source>
</reference>
<dbReference type="InterPro" id="IPR025705">
    <property type="entry name" value="Beta_hexosaminidase_sua/sub"/>
</dbReference>
<sequence>MSVLYTGVWGQSVTNDTLAMPTLYGFAIAAPTPDRLDEFISFMEEELGPNGINTLVLRVDYNYSYESYPKLRNEDPLTKAQIKKLVKSAQSQNIALIPQINLLGHQSWASGLEKLLQEYPEFDETPHVKMPKKYEWPNKDSLYCKSYCTLHPQVHEVVFALVDEIMEVFEASAFHAGMDEVFYIGDDQCPRCGGQDKAELYAAEVGRIRDHLATSDRKLWIWGDRLLEGKTSGLGMWEGSYHSTEAAIDLIPKDVVICDWHYDVAEPTPALFATKGLSVISCFWNKAMVTTAHMEMMGFFQENSNPRMRPRYLGTMQTVWSPAGSFLDAYYGKSTNQSAMDQVASFKAMINYLDQNEK</sequence>
<dbReference type="InterPro" id="IPR015883">
    <property type="entry name" value="Glyco_hydro_20_cat"/>
</dbReference>
<dbReference type="SUPFAM" id="SSF51445">
    <property type="entry name" value="(Trans)glycosidases"/>
    <property type="match status" value="1"/>
</dbReference>
<dbReference type="Proteomes" id="UP000184474">
    <property type="component" value="Unassembled WGS sequence"/>
</dbReference>
<evidence type="ECO:0000313" key="7">
    <source>
        <dbReference type="Proteomes" id="UP000184474"/>
    </source>
</evidence>
<dbReference type="EMBL" id="FRAA01000005">
    <property type="protein sequence ID" value="SHK49389.1"/>
    <property type="molecule type" value="Genomic_DNA"/>
</dbReference>
<dbReference type="GO" id="GO:0004563">
    <property type="term" value="F:beta-N-acetylhexosaminidase activity"/>
    <property type="evidence" value="ECO:0007669"/>
    <property type="project" value="UniProtKB-EC"/>
</dbReference>
<dbReference type="GO" id="GO:0005975">
    <property type="term" value="P:carbohydrate metabolic process"/>
    <property type="evidence" value="ECO:0007669"/>
    <property type="project" value="InterPro"/>
</dbReference>
<evidence type="ECO:0000256" key="2">
    <source>
        <dbReference type="ARBA" id="ARBA00006285"/>
    </source>
</evidence>
<dbReference type="STRING" id="156994.SAMN04488028_105194"/>